<accession>A0ABM1N9Y7</accession>
<keyword evidence="8" id="KW-0325">Glycoprotein</keyword>
<dbReference type="InterPro" id="IPR009454">
    <property type="entry name" value="Lipid_transpt_open_b-sht"/>
</dbReference>
<feature type="domain" description="VWFD" evidence="12">
    <location>
        <begin position="5073"/>
        <end position="5240"/>
    </location>
</feature>
<dbReference type="SMART" id="SM00216">
    <property type="entry name" value="VWD"/>
    <property type="match status" value="1"/>
</dbReference>
<dbReference type="InterPro" id="IPR001747">
    <property type="entry name" value="Vitellogenin_N"/>
</dbReference>
<protein>
    <submittedName>
        <fullName evidence="14">Uncharacterized protein LOC108567594</fullName>
    </submittedName>
</protein>
<evidence type="ECO:0000256" key="2">
    <source>
        <dbReference type="ARBA" id="ARBA00022448"/>
    </source>
</evidence>
<dbReference type="Pfam" id="PF06448">
    <property type="entry name" value="DUF1081"/>
    <property type="match status" value="1"/>
</dbReference>
<keyword evidence="4 10" id="KW-0732">Signal</keyword>
<dbReference type="SMART" id="SM01169">
    <property type="entry name" value="DUF1943"/>
    <property type="match status" value="1"/>
</dbReference>
<evidence type="ECO:0000313" key="14">
    <source>
        <dbReference type="RefSeq" id="XP_017783637.1"/>
    </source>
</evidence>
<dbReference type="Gene3D" id="2.30.230.10">
    <property type="entry name" value="Lipovitellin, beta-sheet shell regions, chain A"/>
    <property type="match status" value="1"/>
</dbReference>
<evidence type="ECO:0000256" key="9">
    <source>
        <dbReference type="PROSITE-ProRule" id="PRU00557"/>
    </source>
</evidence>
<feature type="chain" id="PRO_5045238783" evidence="10">
    <location>
        <begin position="25"/>
        <end position="5599"/>
    </location>
</feature>
<dbReference type="GeneID" id="108567594"/>
<dbReference type="InterPro" id="IPR015255">
    <property type="entry name" value="Vitellinogen_open_b-sht"/>
</dbReference>
<keyword evidence="2" id="KW-0813">Transport</keyword>
<proteinExistence type="predicted"/>
<gene>
    <name evidence="14" type="primary">LOC108567594</name>
</gene>
<evidence type="ECO:0000256" key="4">
    <source>
        <dbReference type="ARBA" id="ARBA00022729"/>
    </source>
</evidence>
<feature type="signal peptide" evidence="10">
    <location>
        <begin position="1"/>
        <end position="24"/>
    </location>
</feature>
<evidence type="ECO:0000256" key="6">
    <source>
        <dbReference type="ARBA" id="ARBA00023055"/>
    </source>
</evidence>
<evidence type="ECO:0000256" key="1">
    <source>
        <dbReference type="ARBA" id="ARBA00004613"/>
    </source>
</evidence>
<dbReference type="SUPFAM" id="SSF56968">
    <property type="entry name" value="Lipovitellin-phosvitin complex, beta-sheet shell regions"/>
    <property type="match status" value="2"/>
</dbReference>
<name>A0ABM1N9Y7_NICVS</name>
<dbReference type="InterPro" id="IPR050733">
    <property type="entry name" value="Vitellogenin/Apolipophorin"/>
</dbReference>
<dbReference type="InterPro" id="IPR001846">
    <property type="entry name" value="VWF_type-D"/>
</dbReference>
<dbReference type="InterPro" id="IPR015819">
    <property type="entry name" value="Lipid_transp_b-sht_shell"/>
</dbReference>
<evidence type="ECO:0000256" key="5">
    <source>
        <dbReference type="ARBA" id="ARBA00022761"/>
    </source>
</evidence>
<dbReference type="Gene3D" id="1.25.10.20">
    <property type="entry name" value="Vitellinogen, superhelical"/>
    <property type="match status" value="1"/>
</dbReference>
<evidence type="ECO:0000313" key="13">
    <source>
        <dbReference type="Proteomes" id="UP000695000"/>
    </source>
</evidence>
<comment type="subcellular location">
    <subcellularLocation>
        <location evidence="1">Secreted</location>
    </subcellularLocation>
</comment>
<dbReference type="Pfam" id="PF09172">
    <property type="entry name" value="Vit_open_b-sht"/>
    <property type="match status" value="1"/>
</dbReference>
<evidence type="ECO:0000259" key="11">
    <source>
        <dbReference type="PROSITE" id="PS51211"/>
    </source>
</evidence>
<dbReference type="SMART" id="SM00638">
    <property type="entry name" value="LPD_N"/>
    <property type="match status" value="1"/>
</dbReference>
<dbReference type="PROSITE" id="PS51211">
    <property type="entry name" value="VITELLOGENIN"/>
    <property type="match status" value="1"/>
</dbReference>
<dbReference type="InterPro" id="IPR015816">
    <property type="entry name" value="Vitellinogen_b-sht_N"/>
</dbReference>
<evidence type="ECO:0000256" key="8">
    <source>
        <dbReference type="ARBA" id="ARBA00023180"/>
    </source>
</evidence>
<dbReference type="Gene3D" id="2.20.50.20">
    <property type="entry name" value="Lipovitellin. Chain A, domain 3"/>
    <property type="match status" value="1"/>
</dbReference>
<dbReference type="PROSITE" id="PS51233">
    <property type="entry name" value="VWFD"/>
    <property type="match status" value="1"/>
</dbReference>
<keyword evidence="13" id="KW-1185">Reference proteome</keyword>
<dbReference type="RefSeq" id="XP_017783637.1">
    <property type="nucleotide sequence ID" value="XM_017928148.1"/>
</dbReference>
<dbReference type="InterPro" id="IPR011030">
    <property type="entry name" value="Lipovitellin_superhlx_dom"/>
</dbReference>
<reference evidence="14" key="1">
    <citation type="submission" date="2025-08" db="UniProtKB">
        <authorList>
            <consortium name="RefSeq"/>
        </authorList>
    </citation>
    <scope>IDENTIFICATION</scope>
    <source>
        <tissue evidence="14">Whole Larva</tissue>
    </source>
</reference>
<dbReference type="Proteomes" id="UP000695000">
    <property type="component" value="Unplaced"/>
</dbReference>
<feature type="domain" description="Vitellogenin" evidence="11">
    <location>
        <begin position="44"/>
        <end position="654"/>
    </location>
</feature>
<evidence type="ECO:0000256" key="3">
    <source>
        <dbReference type="ARBA" id="ARBA00022525"/>
    </source>
</evidence>
<evidence type="ECO:0000259" key="12">
    <source>
        <dbReference type="PROSITE" id="PS51233"/>
    </source>
</evidence>
<keyword evidence="6" id="KW-0445">Lipid transport</keyword>
<dbReference type="PANTHER" id="PTHR23345">
    <property type="entry name" value="VITELLOGENIN-RELATED"/>
    <property type="match status" value="1"/>
</dbReference>
<keyword evidence="5" id="KW-0758">Storage protein</keyword>
<dbReference type="Gene3D" id="2.20.80.10">
    <property type="entry name" value="Lipovitellin-phosvitin complex, chain A, domain 4"/>
    <property type="match status" value="1"/>
</dbReference>
<organism evidence="13 14">
    <name type="scientific">Nicrophorus vespilloides</name>
    <name type="common">Boreal carrion beetle</name>
    <dbReference type="NCBI Taxonomy" id="110193"/>
    <lineage>
        <taxon>Eukaryota</taxon>
        <taxon>Metazoa</taxon>
        <taxon>Ecdysozoa</taxon>
        <taxon>Arthropoda</taxon>
        <taxon>Hexapoda</taxon>
        <taxon>Insecta</taxon>
        <taxon>Pterygota</taxon>
        <taxon>Neoptera</taxon>
        <taxon>Endopterygota</taxon>
        <taxon>Coleoptera</taxon>
        <taxon>Polyphaga</taxon>
        <taxon>Staphyliniformia</taxon>
        <taxon>Silphidae</taxon>
        <taxon>Nicrophorinae</taxon>
        <taxon>Nicrophorus</taxon>
    </lineage>
</organism>
<sequence length="5599" mass="643137">MKASSVYLLLIAGSLAIDFQYVAANPNNFRCSRYCKEDTQNFGYETGKSYVYQYRGDVRSLVNSTNVQNGNIDDSGIAINCSITIKAISSCDYSMQISSATLKDFDDLRSFEKLQEHQLYFSFHNGKIDTVCSDSNEEKEVLNVKRAILSLFQNSLQVLKGSATIYESDVAGTCVTKYEAEDIHDGFIVQKAKNLEACTHRASQYLSWQSIPYATSKKAKSLPLLRSNSNCQQVYTANKVLRSVGCEERHVFQPFSNGDNGAVTVVSQEMILVKTIDNAMGVTYYLGDVRRSTLIYESADRIDEQVNMHKLKELFKELQMKTQDGVEGEVPKLFSTLVYNMKNLDKNQLIVIFNDIAPNQRKFFIDAMSLTTTMDGIEVMKQLYADEEISMKQMDSWITSLSFIKAPSLEIIQAAKPLLEIKEMRKNSVLAVSTLIHSYCKNDAGCLEQKPIWAAMKEIEKPLRTNCVPTGLDSSHDILLALKGIGNAGTTTSLHLLKTCYSNEDISIELRLATIAAHRRISCSKNFNLDDFNKYFAKPRENIEIRIASYLAMMQCASYASFAQVKDVLMKEETNQVGSFVWTHLTNLQETSAQWKQGIRQLLENEFLKNKFNTDIRKYSRNYEASAFLDSAGMGAAIESNVVFTPEYYIPRSAMLNFTMDLFGETVNVFEVGARMEGFEEIIENFFGPEGYFADKSIHGFLETARSQSEANEKVKELGEEFSKQRILKRDPAGLIYAKIFGNEIGFSHFRNLQELIGEPISPRDAINILMELIRKNDIEYTKSLMFLDTTYKVPTGIGFPLELTANGTATIGLTVKGNLDLNELRSYKMSMEGKIYPSLSLHVVGSMVVEGFKSKCGLKYVGDMNSNTYVDGHVLINSGKIVDLKLNIPKKKMDVINVSSDIYVIRNEIDYRTKAVTADAEVVEMCTNNKFNKITGLKICSNLMYVNASQLDNTPNFPLTGPFKYAINIQKDDIFDSYQLQLKMQSDEQYQKSQYSMSLHFDTPNSIINRKMLASYHLDFDKLYLSGKLVSPFINLDINSNLGHDFNKYNFQFETLLNNKEIISLQSSFKINRTGKTFNYEPTAKLNYRRKQVAAVSGSLSYIQGSQYTADLTLEGVTKDPITFVGDVLYDVQNIVVRTKMDSKKLTGDLHAALQRNSEGLSFTASSVYSRDNRINDTLAVTLKFSKVRRGNLNKDLLNVMLESTEKPIYNMSILLSNQRSKWFFDNSGSVKFFGTTWETKQLFKFQDIKEAPDIALISYLKCKEKEIDYHLAVAYNHSKTYLNTHLLLQLNKAQRVEGLFRYNKQNPKENFDLFIYYPRQSWLLKGSLDKQLTGNYDFIFNGYFNSNEVERNFIFIKGFYTNTSMSDMQNYKINCSIDFPITEGQWGTPWLVTFTLQKSKDVFLSLTQLQTKTTIYISHLNWMKNSLSFVVQANDKRLFVINGVQSQNVLSLMLGLNIYQHFELSTNLVMPFEKFDLKFYWDKDHDEDKKFLLSMEKNSYKGLYNVDVEYPDQKIAAAFVLLPTQVTLNVTWGIVVSQRIYLKMGNKIYDVGGIWFGELETPFEYLEKQEFQLKYYVVTDSFEVQSNVSWRVHNLNLVVAGSKSSDHFDGYLNLNTTLPEIYEIGVSINHEHQVSLSNYKTDGSFVYNEHKIKAQSNWKMRGLNIDSNFNVISPSNTIEPITGKLEVKNDDINSMDFVLSWKNKSIKALYTFLSETSSIIIETPFEGIEKTTLEYSVKAYVDSVYLSVTVDLLKQYNRVVLDWSNLDGLVVFWMDLTSPVTGYYYLNFTHSTVSGLLKESFTVKGPENRDIVLFNLQGHISMNIFDTSVQASLKLLEHNTSLNILNEPDPLSSKVSILCNNFTIESTLVLVAHGNDDIKSFSWLITSNVVDKMELRYNHTDNKYITIIVLPENHSFINILTSDQGYLSNELTIRIPKKYVNIIYSHRIEEQIFKQLFTSEIGEHKLKYSLFYNSDLNTYELKLDETNLFIISEGKIILMTSDISTRVQIKNYPPLIITANYDLTVPRKVFETYAKFSDSNLSIVSSALAEKEKFKFSLKSMTNGSYFDKRLNADIQVVSLLGQQKTLNASIELPNNQYKFDSIILTDGELKSTFKLTRNNAKLMDGSLWMSVNSGALRYEQNIFKLHRSLNLSYSAIEKGEEKKFLVNANSNFITNSSLKFIYSGIESNKKLYADVIYGNHNFYTDNSYGLNIKSDQGVYGCKVDAKLYFYHKLLSTNSKNFDVNIMVTGNVENQEGKGNAYLNLNSNLPELKILEIESNYLVKEVSSEVNIIFTKAEDKYKLNFTTTNDKGNLDVLGSFEAPHMHLILTSTGRDKIIAIRGTVKSKPNKENNFNINITLVDFLESSSTFHLNDDYSGNVGIKFKETILVDFLLNLPDNQTTKVFFNIEEDNSIASIIQFDTLPFKFMANASNKKLKVDYEYNSTTYFVNAEIGAGKFIIQVDKPDQDKFLKVDGSYKFASLQDFVIDCSLRCKNVSMKGNILNKFKTDSYQTRFDMNSNIRGWHRLSLESKLDKDKIRISLNARNAHTALAAKRYTGKWSELFLLEYKGETLLEIWTGDGQISISTNNHLADFKIDYRLTLHYTEDPGVYAASILKHGENVVSLMVQDYSTDTYFDLTGKLIAPALFPDCSNISVHLEVDYDLSKSLQLHVINNMNQLLELKWNRVFSSDEYSGFLKFNSKLKMLPDFEMYPILNMKDDLVFNARVSYTNYGSSKKELFFVVLLPIVNKETKISLIIPCKEGKMCKFLLNFKPKYLELYWTSPSEDLKKLVLKTYLQHTSTAAIGYFDLQRDEKQFNTSWSYGIEEENAIVQWNLNNSMFILDNFQNVSFFSNYTFYKSFDVVSSVNSFNVNLKSNLERKSINVEMSEAYNKLTIEGNVISDEEFKLQVINLNNTIFHISRGKLENKFNTQYIALIVDIFLSSQIKLQYNLEDSDHQTLTAFVRNKETFWQSPFYFNGSIDIASTLKRGNISIEMNDANHLIDWFLDIDKGVLVDTKWNHNGHIIKVYLSNDLSNTTLNSCALLMSGDKKMELFVKGVRKEAHGVEGSFLFRSPLPVLQEVKDEFLLTHSQNKYYVLNKLSWPNNGFMNLKVLAKREEADRLSVEYNSSFSNNLDIILEYKKKNGSGSWTFNSSLGDEFVNLNAEVTPGKAFDGNYSTSYVGFQKGRTMISVNKKDKTLVGHFVKNNLVLEVQGGLVKKSDMYEGEIVVKLPDNPDIIAHGYFKIGNNKFNATFQYNENTKMIFAMHDNKYNVFLSSPYEYAKNIDLKGEYTNDVNTYTTETIGHWNQYPINISGSVKFERAHNEMYLKTQVGDEYNGEISFNHIKGPTNKSIEFKGYFPKPENRANLQFSTLRNSASLTFKSPFKRFSSLRLLSQVKSWHNFNLTMAGNILGKQFQAHTYANVNNASAIGGVDMKSPDKWVQFLIDANTGRGSFKIREESSLSWNNIILDYSIGASNLTSNFILHGSRYNTSHTLCLIYQSVPFIKYGFILDHYKVVEKIEVLNEEIETSVQITIPELGFNDVGVYVINNVLNNVLKVQAVYNNYTGIVKLHVQEKSLKVVTEVKSPTWYNFAIDTQFDKIDGGIKLSCNLTNEGSKVNLTGFYINHDKMIHMNYLIDTFPDDDFNFKVFKNLSMIQLTLPRLLKIDLINSESSLAEIIFKRIYKVRLILEDTHYSVLLVTPEKTQLLTIWQYFKSNSTQYEMVLIENEEVMYSGNAVFEFSHCSYSIQTVCYKKIEKMIDVYAELHLNSFIDASVEVALYKIKHAVALSLKLEPPYLAKFSIKSPYIQNKRFVIEATKLDYITLFFIGDKISNNFVMFEGLLTDKEFNVDLRIPHFTAFKSIELVIKWDCDKVQFKSQNVLNVNGSEIFGDIHVMADFILLPELLDIEAHIRTPVFEGLEYFDGKVYIPKEFRPIVQFALPSGANYSLNINHSILMDSIFIDCGFKYPQNQVNFLFDLSSKQLEAKLQTPFKEIQYFLLKMKKNLFKLEINENKGMLTYNFISEDKHKMFQVEMRTPFIGKERYALDFEYKNFGEKVYKALIYYPKLQRDVGFDLRFNLNMYDFKTFKFISKIYSPIEVAGFSFAELYLLNELNLNTENNLYFFECNANTDQYNASFNLGVADIDTYKQFLVEAQVNAKRFYTKLQLLGNDLEDVKLLLDFESPLKFAKHLKFVLNTFTNLRELKHTDNMLFVLNNKTLVDGHLDIENKTLNFLLENSYKPVSASYKYFDNFNVEALVCWDLRRPDKNQLGGLIRWDKNASVSAIIPDNNFTVNFIRLENDADKLYKIKASWNNDEVGLNWFGRNVTDVLYMDWRYEASLELPFRVFRVAQNISVSFDSPAMNSSMKLVWGDETTSKLILRHDILPGKLISRLTTHALPHDIILRVDMSELNSIPSKLKAQLEYSPDPDKLIQFEMFYDKIYTDIFATERNFIIKHPASKIDYELYFNTLRRIDFSNGSVILKYKNYESNTLEAIRASVNVDHHKFGVLGEVETRKNNFHFRAASTSGDESRGFLIWAKVNEKDPVRLEWTYHFKQISPSANFVASYGDCRKYIFYAGLPNDREFTAKLGHELYGEHFLDTLLTMRLNTSQLLWIKAVWKNELYPQFYKAIFEEYNDLRYVIEATGEQLIDVMHDDFGKELINDFSEIKRKIIEYANEEWSSLNRDFIDNRFTCSQSGNYLCAAFSHPAIRMFYTKTMGRIEAYLKLVYETAQNSLVSAIGVVKNVLDRVEKQLGKALKDFENVNRIKVNAKDILMRGINDARRSLKEMEAIAINVLDALDKYVADFKKEVEEFFDPFLNLLDDFVVYVEQRLAMFQMAVMLIMDTVQQYIYNLREIKEMLKVYSSYINWLEELHVTDVLEPIGDVIEEILETIITDIKKVIDDYRPYLDALSEAIFGKYDGINQLPPITEFRDYVNRFYQKTIWIWNYHNMTEGLKHFVHSISNDINDVLSFIELDDKSGDFDNPFEQTDYVIRPEIGLIEISQPLPVEWEAFNKAPAFEQHPLYQKIQRKIDQFVRLRRNNYFLLDDLESFLISLRESQIAPPTENYAMIIGESHFSMFHNHIYTINTNCSYVLASDFKKNSFSLIVNFKNVSGEYRKSLEILIGDASIEIAPNHRVYLNKQLTELPLTHNHVKVSLDRKNIIAESTKGFKIVCNTHYNFCSIQLSGWLFGKTGGLLGTIDNESEHLILPNSTVTSNLTEFSAAWKLPKQKCELKPKIEKKPVFLENLIRDKMCKLYFSDPGSPLHECFDVVDPKPYMDLCLKTKDIDIIPSTCGNMAAYKNRCRKANIHLELDHLCMKCDGGINMTDTILDGHNPATVDVVFINQLNCFDGLNKIGLFKSFDRKLKELGYQDNRFASIGFGKSVQIYTNQGKVWSKDKINDNFVRQQQISQKFKAVEAIRYAADLDFRPGVAKHFVLTQCDVDTELENLPLIYNMLGERDVTLHLLKPRPFANYSDRVVGINDNNSVVTKIGSVTASTVNNQIIDGISDVYSGLALSTNGTVFDIDSLMVDDGLTDSWANLVSRTFRRSPCQICKCLPDFDGVPKVQCSRCLPPAVKLFLNEYDNSQKQQD</sequence>
<keyword evidence="7" id="KW-1015">Disulfide bond</keyword>
<keyword evidence="3" id="KW-0964">Secreted</keyword>
<dbReference type="Pfam" id="PF01347">
    <property type="entry name" value="Vitellogenin_N"/>
    <property type="match status" value="1"/>
</dbReference>
<evidence type="ECO:0000256" key="7">
    <source>
        <dbReference type="ARBA" id="ARBA00023157"/>
    </source>
</evidence>
<dbReference type="InterPro" id="IPR015817">
    <property type="entry name" value="Vitellinogen_open_b-sht_sub1"/>
</dbReference>
<dbReference type="Pfam" id="PF00094">
    <property type="entry name" value="VWD"/>
    <property type="match status" value="1"/>
</dbReference>
<comment type="caution">
    <text evidence="9">Lacks conserved residue(s) required for the propagation of feature annotation.</text>
</comment>
<evidence type="ECO:0000256" key="10">
    <source>
        <dbReference type="SAM" id="SignalP"/>
    </source>
</evidence>
<dbReference type="PANTHER" id="PTHR23345:SF15">
    <property type="entry name" value="VITELLOGENIN 1-RELATED"/>
    <property type="match status" value="1"/>
</dbReference>
<dbReference type="SUPFAM" id="SSF48431">
    <property type="entry name" value="Lipovitellin-phosvitin complex, superhelical domain"/>
    <property type="match status" value="1"/>
</dbReference>